<dbReference type="OrthoDB" id="9801472at2"/>
<dbReference type="NCBIfam" id="TIGR00231">
    <property type="entry name" value="small_GTP"/>
    <property type="match status" value="1"/>
</dbReference>
<dbReference type="PROSITE" id="PS00301">
    <property type="entry name" value="G_TR_1"/>
    <property type="match status" value="1"/>
</dbReference>
<dbReference type="InterPro" id="IPR020568">
    <property type="entry name" value="Ribosomal_Su5_D2-typ_SF"/>
</dbReference>
<dbReference type="Gene3D" id="2.40.30.10">
    <property type="entry name" value="Translation factors"/>
    <property type="match status" value="1"/>
</dbReference>
<sequence length="681" mass="75934">MKHVIVGVLAHVDAGKTTLCEGLLYRSGQMRSLGRVDHGDAFLDTDAMEKRRGITIFSKQAIIQHDDVAITMLDTPGHVDFSAEMERTLGVLDYAILVVSATDGVQGYTQTLWRLLERYQVPTFIFVNKMDAAGADRAAMLAQFRRHCSDDCMAFDNPDELAAQYEDIATLDEHAMDEYLDRETLSDATVQSMIARRLLFPCYFGSALQLDGIDTLLDGLQRYTQQANYPQDFGAKVYKISHENQGNRLTWLKVTGGALPVKTMLTNARTSPEATEERMNQTPEAEPWHEKADQIRIYSGAKFELSDVAQAGSICAVTGLTQTFPGEGLGCEPDAEAPVLEPVLTYTVIPGETDTHKALVALRTLEDEDPMLHVRWQERLQEIQLQLMGAVQLEVVQQLMHDRFGLDVSFGPGGILYRETIMQPVEGVGHFEPLRHYAEVHLLLEPAPRGSGLQFASSCSEDVLDRNWQRLILTHLREREHLGVLTGSPIADMRITLLTGRGHLKHTEGGDFRQATYRAVRQGLMKANSRQQCRLLEPWYRFRLELPQDLLGRAMADIQRMSGSFEEPQADGDYAVLEGEAPVSEMRDYTAQFNAYSHGQGSITCVFAGYRPCHNEAEVIAQAGYDPESDLDNTPDSVFCAHGAGYTVKWNRVEDFMHIDSMHVDGGAYIDGANISIGTHS</sequence>
<keyword evidence="8" id="KW-1185">Reference proteome</keyword>
<dbReference type="GO" id="GO:0006412">
    <property type="term" value="P:translation"/>
    <property type="evidence" value="ECO:0007669"/>
    <property type="project" value="UniProtKB-KW"/>
</dbReference>
<dbReference type="SMART" id="SM00889">
    <property type="entry name" value="EFG_IV"/>
    <property type="match status" value="1"/>
</dbReference>
<dbReference type="Pfam" id="PF00009">
    <property type="entry name" value="GTP_EFTU"/>
    <property type="match status" value="1"/>
</dbReference>
<dbReference type="InterPro" id="IPR000795">
    <property type="entry name" value="T_Tr_GTP-bd_dom"/>
</dbReference>
<dbReference type="PANTHER" id="PTHR43261">
    <property type="entry name" value="TRANSLATION ELONGATION FACTOR G-RELATED"/>
    <property type="match status" value="1"/>
</dbReference>
<dbReference type="PRINTS" id="PR00315">
    <property type="entry name" value="ELONGATNFCT"/>
</dbReference>
<evidence type="ECO:0000256" key="1">
    <source>
        <dbReference type="ARBA" id="ARBA00022741"/>
    </source>
</evidence>
<dbReference type="InterPro" id="IPR035647">
    <property type="entry name" value="EFG_III/V"/>
</dbReference>
<dbReference type="SMART" id="SM00838">
    <property type="entry name" value="EFG_C"/>
    <property type="match status" value="1"/>
</dbReference>
<name>A0A5N6S394_9BIFI</name>
<dbReference type="PROSITE" id="PS51722">
    <property type="entry name" value="G_TR_2"/>
    <property type="match status" value="1"/>
</dbReference>
<reference evidence="7 8" key="1">
    <citation type="submission" date="2018-04" db="EMBL/GenBank/DDBJ databases">
        <authorList>
            <person name="Eckel V.P."/>
            <person name="Vogel R.F."/>
        </authorList>
    </citation>
    <scope>NUCLEOTIDE SEQUENCE [LARGE SCALE GENOMIC DNA]</scope>
    <source>
        <strain evidence="8">TMW 2.1764</strain>
    </source>
</reference>
<dbReference type="SUPFAM" id="SSF54980">
    <property type="entry name" value="EF-G C-terminal domain-like"/>
    <property type="match status" value="2"/>
</dbReference>
<dbReference type="GO" id="GO:0003924">
    <property type="term" value="F:GTPase activity"/>
    <property type="evidence" value="ECO:0007669"/>
    <property type="project" value="InterPro"/>
</dbReference>
<dbReference type="Gene3D" id="3.30.70.870">
    <property type="entry name" value="Elongation Factor G (Translational Gtpase), domain 3"/>
    <property type="match status" value="1"/>
</dbReference>
<dbReference type="InterPro" id="IPR005225">
    <property type="entry name" value="Small_GTP-bd"/>
</dbReference>
<evidence type="ECO:0000256" key="5">
    <source>
        <dbReference type="SAM" id="MobiDB-lite"/>
    </source>
</evidence>
<dbReference type="CDD" id="cd01684">
    <property type="entry name" value="Tet_like_IV"/>
    <property type="match status" value="1"/>
</dbReference>
<protein>
    <submittedName>
        <fullName evidence="7">GTP-binding protein</fullName>
    </submittedName>
</protein>
<dbReference type="GO" id="GO:0005525">
    <property type="term" value="F:GTP binding"/>
    <property type="evidence" value="ECO:0007669"/>
    <property type="project" value="UniProtKB-KW"/>
</dbReference>
<dbReference type="InterPro" id="IPR000640">
    <property type="entry name" value="EFG_V-like"/>
</dbReference>
<dbReference type="AlphaFoldDB" id="A0A5N6S394"/>
<dbReference type="Proteomes" id="UP000325415">
    <property type="component" value="Unassembled WGS sequence"/>
</dbReference>
<dbReference type="Pfam" id="PF00679">
    <property type="entry name" value="EFG_C"/>
    <property type="match status" value="1"/>
</dbReference>
<dbReference type="InterPro" id="IPR041095">
    <property type="entry name" value="EFG_II"/>
</dbReference>
<dbReference type="InterPro" id="IPR027417">
    <property type="entry name" value="P-loop_NTPase"/>
</dbReference>
<keyword evidence="1" id="KW-0547">Nucleotide-binding</keyword>
<evidence type="ECO:0000313" key="7">
    <source>
        <dbReference type="EMBL" id="KAE8128137.1"/>
    </source>
</evidence>
<dbReference type="InterPro" id="IPR035650">
    <property type="entry name" value="Tet_C"/>
</dbReference>
<dbReference type="InterPro" id="IPR005517">
    <property type="entry name" value="Transl_elong_EFG/EF2_IV"/>
</dbReference>
<evidence type="ECO:0000256" key="3">
    <source>
        <dbReference type="ARBA" id="ARBA00023134"/>
    </source>
</evidence>
<dbReference type="PANTHER" id="PTHR43261:SF1">
    <property type="entry name" value="RIBOSOME-RELEASING FACTOR 2, MITOCHONDRIAL"/>
    <property type="match status" value="1"/>
</dbReference>
<dbReference type="EMBL" id="QDAG01000006">
    <property type="protein sequence ID" value="KAE8128137.1"/>
    <property type="molecule type" value="Genomic_DNA"/>
</dbReference>
<dbReference type="CDD" id="cd03711">
    <property type="entry name" value="Tet_C"/>
    <property type="match status" value="1"/>
</dbReference>
<dbReference type="InterPro" id="IPR009000">
    <property type="entry name" value="Transl_B-barrel_sf"/>
</dbReference>
<keyword evidence="3" id="KW-0342">GTP-binding</keyword>
<organism evidence="7 8">
    <name type="scientific">Bifidobacterium tibiigranuli</name>
    <dbReference type="NCBI Taxonomy" id="2172043"/>
    <lineage>
        <taxon>Bacteria</taxon>
        <taxon>Bacillati</taxon>
        <taxon>Actinomycetota</taxon>
        <taxon>Actinomycetes</taxon>
        <taxon>Bifidobacteriales</taxon>
        <taxon>Bifidobacteriaceae</taxon>
        <taxon>Bifidobacterium</taxon>
    </lineage>
</organism>
<dbReference type="InterPro" id="IPR031157">
    <property type="entry name" value="G_TR_CS"/>
</dbReference>
<dbReference type="SUPFAM" id="SSF54211">
    <property type="entry name" value="Ribosomal protein S5 domain 2-like"/>
    <property type="match status" value="1"/>
</dbReference>
<evidence type="ECO:0000256" key="2">
    <source>
        <dbReference type="ARBA" id="ARBA00022917"/>
    </source>
</evidence>
<feature type="domain" description="Tr-type G" evidence="6">
    <location>
        <begin position="1"/>
        <end position="229"/>
    </location>
</feature>
<dbReference type="SUPFAM" id="SSF52540">
    <property type="entry name" value="P-loop containing nucleoside triphosphate hydrolases"/>
    <property type="match status" value="1"/>
</dbReference>
<evidence type="ECO:0000256" key="4">
    <source>
        <dbReference type="ARBA" id="ARBA00023251"/>
    </source>
</evidence>
<evidence type="ECO:0000313" key="8">
    <source>
        <dbReference type="Proteomes" id="UP000325415"/>
    </source>
</evidence>
<keyword evidence="2" id="KW-0648">Protein biosynthesis</keyword>
<dbReference type="GO" id="GO:0046677">
    <property type="term" value="P:response to antibiotic"/>
    <property type="evidence" value="ECO:0007669"/>
    <property type="project" value="UniProtKB-KW"/>
</dbReference>
<proteinExistence type="predicted"/>
<evidence type="ECO:0000259" key="6">
    <source>
        <dbReference type="PROSITE" id="PS51722"/>
    </source>
</evidence>
<dbReference type="RefSeq" id="WP_152580994.1">
    <property type="nucleotide sequence ID" value="NZ_QDAG01000006.1"/>
</dbReference>
<dbReference type="Pfam" id="PF03764">
    <property type="entry name" value="EFG_IV"/>
    <property type="match status" value="1"/>
</dbReference>
<dbReference type="Gene3D" id="3.30.70.240">
    <property type="match status" value="1"/>
</dbReference>
<dbReference type="GeneID" id="78127309"/>
<comment type="caution">
    <text evidence="7">The sequence shown here is derived from an EMBL/GenBank/DDBJ whole genome shotgun (WGS) entry which is preliminary data.</text>
</comment>
<gene>
    <name evidence="7" type="ORF">DDE84_06385</name>
</gene>
<dbReference type="PRINTS" id="PR01037">
    <property type="entry name" value="TCRTETOQM"/>
</dbReference>
<feature type="region of interest" description="Disordered" evidence="5">
    <location>
        <begin position="269"/>
        <end position="290"/>
    </location>
</feature>
<accession>A0A5N6S394</accession>
<dbReference type="SUPFAM" id="SSF50447">
    <property type="entry name" value="Translation proteins"/>
    <property type="match status" value="1"/>
</dbReference>
<dbReference type="Gene3D" id="3.30.230.10">
    <property type="match status" value="1"/>
</dbReference>
<dbReference type="Pfam" id="PF14492">
    <property type="entry name" value="EFG_III"/>
    <property type="match status" value="1"/>
</dbReference>
<dbReference type="InterPro" id="IPR014721">
    <property type="entry name" value="Ribsml_uS5_D2-typ_fold_subgr"/>
</dbReference>
<keyword evidence="4" id="KW-0046">Antibiotic resistance</keyword>
<dbReference type="GO" id="GO:0032790">
    <property type="term" value="P:ribosome disassembly"/>
    <property type="evidence" value="ECO:0007669"/>
    <property type="project" value="TreeGrafter"/>
</dbReference>
<dbReference type="Gene3D" id="3.40.50.300">
    <property type="entry name" value="P-loop containing nucleotide triphosphate hydrolases"/>
    <property type="match status" value="1"/>
</dbReference>